<reference evidence="1 2" key="1">
    <citation type="submission" date="2018-06" db="EMBL/GenBank/DDBJ databases">
        <title>Carbapenemase-producing Enterobacteriaceae present in wastewater treatment plant effluent and nearby surface waters in the US.</title>
        <authorList>
            <person name="Mathys D.A."/>
            <person name="Mollenkopf D.F."/>
            <person name="Feicht S.M."/>
            <person name="Adams R.J."/>
            <person name="Albers A.L."/>
            <person name="Grooters S.V."/>
            <person name="Stuever D.M."/>
            <person name="Daniels J.B."/>
            <person name="Wittum T.E."/>
        </authorList>
    </citation>
    <scope>NUCLEOTIDE SEQUENCE [LARGE SCALE GENOMIC DNA]</scope>
    <source>
        <strain evidence="1 2">GEO_4_Eff_A</strain>
    </source>
</reference>
<organism evidence="1 2">
    <name type="scientific">Enterobacter cloacae</name>
    <dbReference type="NCBI Taxonomy" id="550"/>
    <lineage>
        <taxon>Bacteria</taxon>
        <taxon>Pseudomonadati</taxon>
        <taxon>Pseudomonadota</taxon>
        <taxon>Gammaproteobacteria</taxon>
        <taxon>Enterobacterales</taxon>
        <taxon>Enterobacteriaceae</taxon>
        <taxon>Enterobacter</taxon>
        <taxon>Enterobacter cloacae complex</taxon>
    </lineage>
</organism>
<sequence length="66" mass="7668">MLSLKAKEHEMLLKRGEHIDESDLIKAPVCDGTREERLQSLLEWQRQVAKTVLGEEQEAVPHLLYK</sequence>
<name>A0A4Q2DZ05_ENTCL</name>
<gene>
    <name evidence="1" type="ORF">DM877_26935</name>
</gene>
<dbReference type="Proteomes" id="UP000290875">
    <property type="component" value="Unassembled WGS sequence"/>
</dbReference>
<comment type="caution">
    <text evidence="1">The sequence shown here is derived from an EMBL/GenBank/DDBJ whole genome shotgun (WGS) entry which is preliminary data.</text>
</comment>
<protein>
    <submittedName>
        <fullName evidence="1">Uncharacterized protein</fullName>
    </submittedName>
</protein>
<proteinExistence type="predicted"/>
<evidence type="ECO:0000313" key="2">
    <source>
        <dbReference type="Proteomes" id="UP000290875"/>
    </source>
</evidence>
<evidence type="ECO:0000313" key="1">
    <source>
        <dbReference type="EMBL" id="RXW25970.1"/>
    </source>
</evidence>
<dbReference type="AlphaFoldDB" id="A0A4Q2DZ05"/>
<dbReference type="RefSeq" id="WP_129325506.1">
    <property type="nucleotide sequence ID" value="NZ_QJSL01000074.1"/>
</dbReference>
<accession>A0A4Q2DZ05</accession>
<dbReference type="EMBL" id="QJSL01000074">
    <property type="protein sequence ID" value="RXW25970.1"/>
    <property type="molecule type" value="Genomic_DNA"/>
</dbReference>